<organism evidence="1 2">
    <name type="scientific">Nosema bombycis (strain CQ1 / CVCC 102059)</name>
    <name type="common">Microsporidian parasite</name>
    <name type="synonym">Pebrine of silkworm</name>
    <dbReference type="NCBI Taxonomy" id="578461"/>
    <lineage>
        <taxon>Eukaryota</taxon>
        <taxon>Fungi</taxon>
        <taxon>Fungi incertae sedis</taxon>
        <taxon>Microsporidia</taxon>
        <taxon>Nosematidae</taxon>
        <taxon>Nosema</taxon>
    </lineage>
</organism>
<gene>
    <name evidence="1" type="ORF">NBO_60g0004</name>
</gene>
<dbReference type="HOGENOM" id="CLU_087047_0_0_1"/>
<accession>R0MLN7</accession>
<sequence length="279" mass="31808">MLIFYYFLMVTGIKVFSKGKRKTSVKKDRIFEKKQEDGTYVINFKIHANVFAMEDIKNYMNSINPNKTYGLTDGNEVYFNNIFDSINVTMEPYRVQILGDYSGLTLIEPITLKLLPTDICKTPYIAGFVGASALVNFVFPQTLGMGNRIIVYKCPIAIPGQPRFYSTVAGQCGNLTVIYLDDPKTLIKEVMDYVQSSLTFGISKWVSPNSKWYKRLLKAYAGVCTIQNDPIGYWKNGLQSIRNNKRTRLAEIEAEHMIVHEHSVSFKNQIADMKKKKNG</sequence>
<dbReference type="EMBL" id="KB908968">
    <property type="protein sequence ID" value="EOB13748.1"/>
    <property type="molecule type" value="Genomic_DNA"/>
</dbReference>
<evidence type="ECO:0000313" key="2">
    <source>
        <dbReference type="Proteomes" id="UP000016927"/>
    </source>
</evidence>
<proteinExistence type="predicted"/>
<keyword evidence="2" id="KW-1185">Reference proteome</keyword>
<dbReference type="AlphaFoldDB" id="R0MLN7"/>
<dbReference type="VEuPathDB" id="MicrosporidiaDB:NBO_60g0004"/>
<name>R0MLN7_NOSB1</name>
<reference evidence="1 2" key="1">
    <citation type="journal article" date="2013" name="BMC Genomics">
        <title>Comparative genomics of parasitic silkworm microsporidia reveal an association between genome expansion and host adaptation.</title>
        <authorList>
            <person name="Pan G."/>
            <person name="Xu J."/>
            <person name="Li T."/>
            <person name="Xia Q."/>
            <person name="Liu S.L."/>
            <person name="Zhang G."/>
            <person name="Li S."/>
            <person name="Li C."/>
            <person name="Liu H."/>
            <person name="Yang L."/>
            <person name="Liu T."/>
            <person name="Zhang X."/>
            <person name="Wu Z."/>
            <person name="Fan W."/>
            <person name="Dang X."/>
            <person name="Xiang H."/>
            <person name="Tao M."/>
            <person name="Li Y."/>
            <person name="Hu J."/>
            <person name="Li Z."/>
            <person name="Lin L."/>
            <person name="Luo J."/>
            <person name="Geng L."/>
            <person name="Wang L."/>
            <person name="Long M."/>
            <person name="Wan Y."/>
            <person name="He N."/>
            <person name="Zhang Z."/>
            <person name="Lu C."/>
            <person name="Keeling P.J."/>
            <person name="Wang J."/>
            <person name="Xiang Z."/>
            <person name="Zhou Z."/>
        </authorList>
    </citation>
    <scope>NUCLEOTIDE SEQUENCE [LARGE SCALE GENOMIC DNA]</scope>
    <source>
        <strain evidence="2">CQ1 / CVCC 102059</strain>
    </source>
</reference>
<protein>
    <submittedName>
        <fullName evidence="1">Uncharacterized protein</fullName>
    </submittedName>
</protein>
<dbReference type="OMA" id="FICILRF"/>
<evidence type="ECO:0000313" key="1">
    <source>
        <dbReference type="EMBL" id="EOB13748.1"/>
    </source>
</evidence>
<dbReference type="OrthoDB" id="2199620at2759"/>
<dbReference type="Proteomes" id="UP000016927">
    <property type="component" value="Unassembled WGS sequence"/>
</dbReference>